<organism evidence="2 3">
    <name type="scientific">Xenopus laevis</name>
    <name type="common">African clawed frog</name>
    <dbReference type="NCBI Taxonomy" id="8355"/>
    <lineage>
        <taxon>Eukaryota</taxon>
        <taxon>Metazoa</taxon>
        <taxon>Chordata</taxon>
        <taxon>Craniata</taxon>
        <taxon>Vertebrata</taxon>
        <taxon>Euteleostomi</taxon>
        <taxon>Amphibia</taxon>
        <taxon>Batrachia</taxon>
        <taxon>Anura</taxon>
        <taxon>Pipoidea</taxon>
        <taxon>Pipidae</taxon>
        <taxon>Xenopodinae</taxon>
        <taxon>Xenopus</taxon>
        <taxon>Xenopus</taxon>
    </lineage>
</organism>
<protein>
    <recommendedName>
        <fullName evidence="1">DUF7030 domain-containing protein</fullName>
    </recommendedName>
</protein>
<dbReference type="Pfam" id="PF22989">
    <property type="entry name" value="DUF7030"/>
    <property type="match status" value="1"/>
</dbReference>
<proteinExistence type="predicted"/>
<evidence type="ECO:0000313" key="3">
    <source>
        <dbReference type="Proteomes" id="UP000694892"/>
    </source>
</evidence>
<gene>
    <name evidence="2" type="ORF">XELAEV_18036813mg</name>
</gene>
<dbReference type="Proteomes" id="UP000694892">
    <property type="component" value="Chromosome 7S"/>
</dbReference>
<sequence>MALGARPELVGKRFVCSVLGGGEEPPELGEIGQIGRWGWRAGVIRAVSHRDNDNPELTVSSTDTAASGPSAAPHSCLIVSSAGQGQRNALYQFESLLGRLIVQLVVNVTLQLPAEGSQGVAGRISLPYSSTESGTETPTVGNVASG</sequence>
<accession>A0A974H9L6</accession>
<evidence type="ECO:0000313" key="2">
    <source>
        <dbReference type="EMBL" id="OCT69888.1"/>
    </source>
</evidence>
<feature type="domain" description="DUF7030" evidence="1">
    <location>
        <begin position="8"/>
        <end position="59"/>
    </location>
</feature>
<evidence type="ECO:0000259" key="1">
    <source>
        <dbReference type="Pfam" id="PF22989"/>
    </source>
</evidence>
<reference evidence="3" key="1">
    <citation type="journal article" date="2016" name="Nature">
        <title>Genome evolution in the allotetraploid frog Xenopus laevis.</title>
        <authorList>
            <person name="Session A.M."/>
            <person name="Uno Y."/>
            <person name="Kwon T."/>
            <person name="Chapman J.A."/>
            <person name="Toyoda A."/>
            <person name="Takahashi S."/>
            <person name="Fukui A."/>
            <person name="Hikosaka A."/>
            <person name="Suzuki A."/>
            <person name="Kondo M."/>
            <person name="van Heeringen S.J."/>
            <person name="Quigley I."/>
            <person name="Heinz S."/>
            <person name="Ogino H."/>
            <person name="Ochi H."/>
            <person name="Hellsten U."/>
            <person name="Lyons J.B."/>
            <person name="Simakov O."/>
            <person name="Putnam N."/>
            <person name="Stites J."/>
            <person name="Kuroki Y."/>
            <person name="Tanaka T."/>
            <person name="Michiue T."/>
            <person name="Watanabe M."/>
            <person name="Bogdanovic O."/>
            <person name="Lister R."/>
            <person name="Georgiou G."/>
            <person name="Paranjpe S.S."/>
            <person name="van Kruijsbergen I."/>
            <person name="Shu S."/>
            <person name="Carlson J."/>
            <person name="Kinoshita T."/>
            <person name="Ohta Y."/>
            <person name="Mawaribuchi S."/>
            <person name="Jenkins J."/>
            <person name="Grimwood J."/>
            <person name="Schmutz J."/>
            <person name="Mitros T."/>
            <person name="Mozaffari S.V."/>
            <person name="Suzuki Y."/>
            <person name="Haramoto Y."/>
            <person name="Yamamoto T.S."/>
            <person name="Takagi C."/>
            <person name="Heald R."/>
            <person name="Miller K."/>
            <person name="Haudenschild C."/>
            <person name="Kitzman J."/>
            <person name="Nakayama T."/>
            <person name="Izutsu Y."/>
            <person name="Robert J."/>
            <person name="Fortriede J."/>
            <person name="Burns K."/>
            <person name="Lotay V."/>
            <person name="Karimi K."/>
            <person name="Yasuoka Y."/>
            <person name="Dichmann D.S."/>
            <person name="Flajnik M.F."/>
            <person name="Houston D.W."/>
            <person name="Shendure J."/>
            <person name="DuPasquier L."/>
            <person name="Vize P.D."/>
            <person name="Zorn A.M."/>
            <person name="Ito M."/>
            <person name="Marcotte E.M."/>
            <person name="Wallingford J.B."/>
            <person name="Ito Y."/>
            <person name="Asashima M."/>
            <person name="Ueno N."/>
            <person name="Matsuda Y."/>
            <person name="Veenstra G.J."/>
            <person name="Fujiyama A."/>
            <person name="Harland R.M."/>
            <person name="Taira M."/>
            <person name="Rokhsar D.S."/>
        </authorList>
    </citation>
    <scope>NUCLEOTIDE SEQUENCE [LARGE SCALE GENOMIC DNA]</scope>
    <source>
        <strain evidence="3">J</strain>
    </source>
</reference>
<dbReference type="AlphaFoldDB" id="A0A974H9L6"/>
<name>A0A974H9L6_XENLA</name>
<dbReference type="EMBL" id="CM004479">
    <property type="protein sequence ID" value="OCT69888.1"/>
    <property type="molecule type" value="Genomic_DNA"/>
</dbReference>
<dbReference type="InterPro" id="IPR054294">
    <property type="entry name" value="DUF7030"/>
</dbReference>